<proteinExistence type="predicted"/>
<dbReference type="AlphaFoldDB" id="A0A1L7WHP7"/>
<keyword evidence="4" id="KW-1185">Reference proteome</keyword>
<feature type="region of interest" description="Disordered" evidence="1">
    <location>
        <begin position="349"/>
        <end position="369"/>
    </location>
</feature>
<evidence type="ECO:0000313" key="3">
    <source>
        <dbReference type="EMBL" id="CZR52272.1"/>
    </source>
</evidence>
<feature type="compositionally biased region" description="Low complexity" evidence="1">
    <location>
        <begin position="349"/>
        <end position="368"/>
    </location>
</feature>
<dbReference type="Proteomes" id="UP000184330">
    <property type="component" value="Unassembled WGS sequence"/>
</dbReference>
<dbReference type="EMBL" id="FJOG01000002">
    <property type="protein sequence ID" value="CZR52272.1"/>
    <property type="molecule type" value="Genomic_DNA"/>
</dbReference>
<gene>
    <name evidence="3" type="ORF">PAC_02149</name>
</gene>
<dbReference type="STRING" id="576137.A0A1L7WHP7"/>
<keyword evidence="2" id="KW-0732">Signal</keyword>
<name>A0A1L7WHP7_9HELO</name>
<evidence type="ECO:0000256" key="2">
    <source>
        <dbReference type="SAM" id="SignalP"/>
    </source>
</evidence>
<dbReference type="OrthoDB" id="3562394at2759"/>
<feature type="signal peptide" evidence="2">
    <location>
        <begin position="1"/>
        <end position="15"/>
    </location>
</feature>
<accession>A0A1L7WHP7</accession>
<evidence type="ECO:0000256" key="1">
    <source>
        <dbReference type="SAM" id="MobiDB-lite"/>
    </source>
</evidence>
<sequence length="525" mass="55426">MRFVQLLSCASAVSAFDFLPDIFQRRNRQQVCQVFTIIEYPCEVSTWVASNTTLWIESCSTSISVTNAPTGFSTTLTSTTTLGVTTTTTVTLSLLTTAATLSTTITLHQPPPPTSTLNPPTSTLTLANGTTSTTPAASIAGIGSTMELAPSGTISTSTSSPASSSCVPSTNYPPAELIPSNTTYIIEVTSPVLTAENNGVKVFLLSGGGITYNPDLAIQVFFYNGILFSSDAYFGVRWYATDIADGHPVFTIQQYAANSQVIARDFSTVPGTMDLVWNNCEFGNTDVIFQFEPVDGLVHSWFSGTPPPFGNSVVVTLVLEAPTSTAAVSSSASPIITVLSSNPATSFATSSSALPTYSPPSTSSLPESNDIPANTTYLLEPYFEPSPGIFEPYYIASTYLTRTGGTVTGAAGAVNVFFVDGGLAAADPIFIYGFYAANQVANVAPYNEPFQLMEYLPNAGLITNTFTMTTTTPPLLMWQNCFDSSAAEWVLDSTTGNIYVVFNGNGAIGPLPVPISLALIPYGNP</sequence>
<feature type="chain" id="PRO_5013267664" evidence="2">
    <location>
        <begin position="16"/>
        <end position="525"/>
    </location>
</feature>
<organism evidence="3 4">
    <name type="scientific">Phialocephala subalpina</name>
    <dbReference type="NCBI Taxonomy" id="576137"/>
    <lineage>
        <taxon>Eukaryota</taxon>
        <taxon>Fungi</taxon>
        <taxon>Dikarya</taxon>
        <taxon>Ascomycota</taxon>
        <taxon>Pezizomycotina</taxon>
        <taxon>Leotiomycetes</taxon>
        <taxon>Helotiales</taxon>
        <taxon>Mollisiaceae</taxon>
        <taxon>Phialocephala</taxon>
        <taxon>Phialocephala fortinii species complex</taxon>
    </lineage>
</organism>
<evidence type="ECO:0000313" key="4">
    <source>
        <dbReference type="Proteomes" id="UP000184330"/>
    </source>
</evidence>
<reference evidence="3 4" key="1">
    <citation type="submission" date="2016-03" db="EMBL/GenBank/DDBJ databases">
        <authorList>
            <person name="Ploux O."/>
        </authorList>
    </citation>
    <scope>NUCLEOTIDE SEQUENCE [LARGE SCALE GENOMIC DNA]</scope>
    <source>
        <strain evidence="3 4">UAMH 11012</strain>
    </source>
</reference>
<protein>
    <submittedName>
        <fullName evidence="3">Uncharacterized protein</fullName>
    </submittedName>
</protein>